<dbReference type="InterPro" id="IPR016461">
    <property type="entry name" value="COMT-like"/>
</dbReference>
<evidence type="ECO:0000259" key="5">
    <source>
        <dbReference type="Pfam" id="PF08100"/>
    </source>
</evidence>
<evidence type="ECO:0000259" key="4">
    <source>
        <dbReference type="Pfam" id="PF00891"/>
    </source>
</evidence>
<dbReference type="Pfam" id="PF00891">
    <property type="entry name" value="Methyltransf_2"/>
    <property type="match status" value="1"/>
</dbReference>
<dbReference type="PROSITE" id="PS51683">
    <property type="entry name" value="SAM_OMT_II"/>
    <property type="match status" value="1"/>
</dbReference>
<keyword evidence="3" id="KW-0949">S-adenosyl-L-methionine</keyword>
<keyword evidence="1" id="KW-0489">Methyltransferase</keyword>
<reference evidence="6" key="1">
    <citation type="submission" date="2021-04" db="EMBL/GenBank/DDBJ databases">
        <title>Draft genome of Fusarium avenaceum strain F156N33, isolated from an atmospheric sample in Virginia.</title>
        <authorList>
            <person name="Yang S."/>
            <person name="Vinatzer B.A."/>
            <person name="Coleman J."/>
        </authorList>
    </citation>
    <scope>NUCLEOTIDE SEQUENCE</scope>
    <source>
        <strain evidence="6">F156N33</strain>
    </source>
</reference>
<evidence type="ECO:0000313" key="7">
    <source>
        <dbReference type="Proteomes" id="UP000782241"/>
    </source>
</evidence>
<dbReference type="SUPFAM" id="SSF46785">
    <property type="entry name" value="Winged helix' DNA-binding domain"/>
    <property type="match status" value="1"/>
</dbReference>
<protein>
    <recommendedName>
        <fullName evidence="8">O-methyltransferase domain-containing protein</fullName>
    </recommendedName>
</protein>
<dbReference type="PANTHER" id="PTHR43712:SF19">
    <property type="entry name" value="DUAL O-METHYLTRANSFERASE_FAD-DEPENDENT MONOOXYGENASE ELCB"/>
    <property type="match status" value="1"/>
</dbReference>
<evidence type="ECO:0000256" key="1">
    <source>
        <dbReference type="ARBA" id="ARBA00022603"/>
    </source>
</evidence>
<proteinExistence type="predicted"/>
<sequence length="434" mass="47840">MAIKEHNEPSEMEGLTKKLAGEVQTLEKLLRLGGHQVPSFNRDTPPTVVPNDAPESAHFAREKVMDYALQIFQLAAGPSDYLANLQTGYHYIACLQWLSSFKVFDLVPLKGEVSYAQLALDAQVSESRLKSVARMAMTSGLFAESTPERIAHSPTSALLRTSENFSDWAVFMCDISAPTAAAMVEAHKKWPDDAEKTHTAYNIAFDTDASFFQHLKQLPERQKQFAGYMKSAASNRGTHLRHMVNGYDWAKLGKAVVVDVGGSVGHGSIALAQEFPQLSFIVQDLPSVVSAAEQQLAPLADSDLPGRIKFQGHSFFESQPVVGADVYLLRMILHDWAFEDSVKILRNLIPALKSKSRILIMDTVLPNPGSIPASKERLLRVRDLTMMQVFNSLERGIEDWKSIFSEVDVGLVVESVSTPPGSNLSLIELSLGNE</sequence>
<dbReference type="PANTHER" id="PTHR43712">
    <property type="entry name" value="PUTATIVE (AFU_ORTHOLOGUE AFUA_4G14580)-RELATED"/>
    <property type="match status" value="1"/>
</dbReference>
<evidence type="ECO:0000256" key="3">
    <source>
        <dbReference type="ARBA" id="ARBA00022691"/>
    </source>
</evidence>
<accession>A0A9P7H2Z5</accession>
<dbReference type="GO" id="GO:0032259">
    <property type="term" value="P:methylation"/>
    <property type="evidence" value="ECO:0007669"/>
    <property type="project" value="UniProtKB-KW"/>
</dbReference>
<evidence type="ECO:0000256" key="2">
    <source>
        <dbReference type="ARBA" id="ARBA00022679"/>
    </source>
</evidence>
<keyword evidence="2" id="KW-0808">Transferase</keyword>
<dbReference type="GO" id="GO:0008171">
    <property type="term" value="F:O-methyltransferase activity"/>
    <property type="evidence" value="ECO:0007669"/>
    <property type="project" value="InterPro"/>
</dbReference>
<dbReference type="Gene3D" id="1.10.10.10">
    <property type="entry name" value="Winged helix-like DNA-binding domain superfamily/Winged helix DNA-binding domain"/>
    <property type="match status" value="1"/>
</dbReference>
<feature type="domain" description="O-methyltransferase dimerisation" evidence="5">
    <location>
        <begin position="85"/>
        <end position="159"/>
    </location>
</feature>
<keyword evidence="7" id="KW-1185">Reference proteome</keyword>
<dbReference type="SUPFAM" id="SSF53335">
    <property type="entry name" value="S-adenosyl-L-methionine-dependent methyltransferases"/>
    <property type="match status" value="1"/>
</dbReference>
<dbReference type="Gene3D" id="3.40.50.150">
    <property type="entry name" value="Vaccinia Virus protein VP39"/>
    <property type="match status" value="1"/>
</dbReference>
<name>A0A9P7H2Z5_9HYPO</name>
<dbReference type="InterPro" id="IPR036388">
    <property type="entry name" value="WH-like_DNA-bd_sf"/>
</dbReference>
<dbReference type="Pfam" id="PF08100">
    <property type="entry name" value="Dimerisation"/>
    <property type="match status" value="1"/>
</dbReference>
<organism evidence="6 7">
    <name type="scientific">Fusarium avenaceum</name>
    <dbReference type="NCBI Taxonomy" id="40199"/>
    <lineage>
        <taxon>Eukaryota</taxon>
        <taxon>Fungi</taxon>
        <taxon>Dikarya</taxon>
        <taxon>Ascomycota</taxon>
        <taxon>Pezizomycotina</taxon>
        <taxon>Sordariomycetes</taxon>
        <taxon>Hypocreomycetidae</taxon>
        <taxon>Hypocreales</taxon>
        <taxon>Nectriaceae</taxon>
        <taxon>Fusarium</taxon>
        <taxon>Fusarium tricinctum species complex</taxon>
    </lineage>
</organism>
<dbReference type="InterPro" id="IPR029063">
    <property type="entry name" value="SAM-dependent_MTases_sf"/>
</dbReference>
<dbReference type="EMBL" id="JAGPUO010000008">
    <property type="protein sequence ID" value="KAG5660863.1"/>
    <property type="molecule type" value="Genomic_DNA"/>
</dbReference>
<gene>
    <name evidence="6" type="ORF">KAF25_002506</name>
</gene>
<dbReference type="Proteomes" id="UP000782241">
    <property type="component" value="Unassembled WGS sequence"/>
</dbReference>
<dbReference type="InterPro" id="IPR036390">
    <property type="entry name" value="WH_DNA-bd_sf"/>
</dbReference>
<dbReference type="InterPro" id="IPR001077">
    <property type="entry name" value="COMT_C"/>
</dbReference>
<dbReference type="InterPro" id="IPR012967">
    <property type="entry name" value="COMT_dimerisation"/>
</dbReference>
<feature type="domain" description="O-methyltransferase C-terminal" evidence="4">
    <location>
        <begin position="198"/>
        <end position="406"/>
    </location>
</feature>
<evidence type="ECO:0000313" key="6">
    <source>
        <dbReference type="EMBL" id="KAG5660863.1"/>
    </source>
</evidence>
<dbReference type="AlphaFoldDB" id="A0A9P7H2Z5"/>
<evidence type="ECO:0008006" key="8">
    <source>
        <dbReference type="Google" id="ProtNLM"/>
    </source>
</evidence>
<comment type="caution">
    <text evidence="6">The sequence shown here is derived from an EMBL/GenBank/DDBJ whole genome shotgun (WGS) entry which is preliminary data.</text>
</comment>